<name>A0A9P8VDA2_9PEZI</name>
<gene>
    <name evidence="1" type="ORF">F5X68DRAFT_204454</name>
</gene>
<sequence length="95" mass="10782">MVARSLPLLQPLPFLNLCRQGVACRTWSWLHNLSNCIRRRKHCSQRLFQSNHGQIETMSACSDYGGWRATCANWPDALQDPRRMSPTDINGVLGA</sequence>
<protein>
    <submittedName>
        <fullName evidence="1">Uncharacterized protein</fullName>
    </submittedName>
</protein>
<dbReference type="EMBL" id="JAGSXJ010000008">
    <property type="protein sequence ID" value="KAH6688860.1"/>
    <property type="molecule type" value="Genomic_DNA"/>
</dbReference>
<proteinExistence type="predicted"/>
<comment type="caution">
    <text evidence="1">The sequence shown here is derived from an EMBL/GenBank/DDBJ whole genome shotgun (WGS) entry which is preliminary data.</text>
</comment>
<organism evidence="1 2">
    <name type="scientific">Plectosphaerella plurivora</name>
    <dbReference type="NCBI Taxonomy" id="936078"/>
    <lineage>
        <taxon>Eukaryota</taxon>
        <taxon>Fungi</taxon>
        <taxon>Dikarya</taxon>
        <taxon>Ascomycota</taxon>
        <taxon>Pezizomycotina</taxon>
        <taxon>Sordariomycetes</taxon>
        <taxon>Hypocreomycetidae</taxon>
        <taxon>Glomerellales</taxon>
        <taxon>Plectosphaerellaceae</taxon>
        <taxon>Plectosphaerella</taxon>
    </lineage>
</organism>
<evidence type="ECO:0000313" key="2">
    <source>
        <dbReference type="Proteomes" id="UP000770015"/>
    </source>
</evidence>
<accession>A0A9P8VDA2</accession>
<keyword evidence="2" id="KW-1185">Reference proteome</keyword>
<evidence type="ECO:0000313" key="1">
    <source>
        <dbReference type="EMBL" id="KAH6688860.1"/>
    </source>
</evidence>
<dbReference type="AlphaFoldDB" id="A0A9P8VDA2"/>
<dbReference type="Proteomes" id="UP000770015">
    <property type="component" value="Unassembled WGS sequence"/>
</dbReference>
<reference evidence="1" key="1">
    <citation type="journal article" date="2021" name="Nat. Commun.">
        <title>Genetic determinants of endophytism in the Arabidopsis root mycobiome.</title>
        <authorList>
            <person name="Mesny F."/>
            <person name="Miyauchi S."/>
            <person name="Thiergart T."/>
            <person name="Pickel B."/>
            <person name="Atanasova L."/>
            <person name="Karlsson M."/>
            <person name="Huettel B."/>
            <person name="Barry K.W."/>
            <person name="Haridas S."/>
            <person name="Chen C."/>
            <person name="Bauer D."/>
            <person name="Andreopoulos W."/>
            <person name="Pangilinan J."/>
            <person name="LaButti K."/>
            <person name="Riley R."/>
            <person name="Lipzen A."/>
            <person name="Clum A."/>
            <person name="Drula E."/>
            <person name="Henrissat B."/>
            <person name="Kohler A."/>
            <person name="Grigoriev I.V."/>
            <person name="Martin F.M."/>
            <person name="Hacquard S."/>
        </authorList>
    </citation>
    <scope>NUCLEOTIDE SEQUENCE</scope>
    <source>
        <strain evidence="1">MPI-SDFR-AT-0117</strain>
    </source>
</reference>